<proteinExistence type="predicted"/>
<name>A0A8J2K705_9HEXA</name>
<organism evidence="1 2">
    <name type="scientific">Allacma fusca</name>
    <dbReference type="NCBI Taxonomy" id="39272"/>
    <lineage>
        <taxon>Eukaryota</taxon>
        <taxon>Metazoa</taxon>
        <taxon>Ecdysozoa</taxon>
        <taxon>Arthropoda</taxon>
        <taxon>Hexapoda</taxon>
        <taxon>Collembola</taxon>
        <taxon>Symphypleona</taxon>
        <taxon>Sminthuridae</taxon>
        <taxon>Allacma</taxon>
    </lineage>
</organism>
<dbReference type="Proteomes" id="UP000708208">
    <property type="component" value="Unassembled WGS sequence"/>
</dbReference>
<evidence type="ECO:0000313" key="1">
    <source>
        <dbReference type="EMBL" id="CAG7732809.1"/>
    </source>
</evidence>
<keyword evidence="2" id="KW-1185">Reference proteome</keyword>
<sequence>MLFCDDHIWFPEDAWRKTSFEKVFRCGGRRSRCNDAIGSCIEIPLYYLFPREGPQLYGQGRRNWRVEMY</sequence>
<reference evidence="1" key="1">
    <citation type="submission" date="2021-06" db="EMBL/GenBank/DDBJ databases">
        <authorList>
            <person name="Hodson N. C."/>
            <person name="Mongue J. A."/>
            <person name="Jaron S. K."/>
        </authorList>
    </citation>
    <scope>NUCLEOTIDE SEQUENCE</scope>
</reference>
<accession>A0A8J2K705</accession>
<dbReference type="EMBL" id="CAJVCH010237851">
    <property type="protein sequence ID" value="CAG7732809.1"/>
    <property type="molecule type" value="Genomic_DNA"/>
</dbReference>
<dbReference type="AlphaFoldDB" id="A0A8J2K705"/>
<evidence type="ECO:0000313" key="2">
    <source>
        <dbReference type="Proteomes" id="UP000708208"/>
    </source>
</evidence>
<comment type="caution">
    <text evidence="1">The sequence shown here is derived from an EMBL/GenBank/DDBJ whole genome shotgun (WGS) entry which is preliminary data.</text>
</comment>
<protein>
    <submittedName>
        <fullName evidence="1">Uncharacterized protein</fullName>
    </submittedName>
</protein>
<gene>
    <name evidence="1" type="ORF">AFUS01_LOCUS21296</name>
</gene>